<dbReference type="InterPro" id="IPR020616">
    <property type="entry name" value="Thiolase_N"/>
</dbReference>
<feature type="domain" description="Thiolase N-terminal" evidence="1">
    <location>
        <begin position="7"/>
        <end position="191"/>
    </location>
</feature>
<dbReference type="Pfam" id="PF22691">
    <property type="entry name" value="Thiolase_C_1"/>
    <property type="match status" value="1"/>
</dbReference>
<dbReference type="KEGG" id="tpx:Turpa_3979"/>
<name>I4BBF6_TURPD</name>
<organism evidence="3 4">
    <name type="scientific">Turneriella parva (strain ATCC BAA-1111 / DSM 21527 / NCTC 11395 / H)</name>
    <name type="common">Leptospira parva</name>
    <dbReference type="NCBI Taxonomy" id="869212"/>
    <lineage>
        <taxon>Bacteria</taxon>
        <taxon>Pseudomonadati</taxon>
        <taxon>Spirochaetota</taxon>
        <taxon>Spirochaetia</taxon>
        <taxon>Leptospirales</taxon>
        <taxon>Leptospiraceae</taxon>
        <taxon>Turneriella</taxon>
    </lineage>
</organism>
<dbReference type="PATRIC" id="fig|869212.3.peg.4014"/>
<dbReference type="PANTHER" id="PTHR42870:SF1">
    <property type="entry name" value="NON-SPECIFIC LIPID-TRANSFER PROTEIN-LIKE 2"/>
    <property type="match status" value="1"/>
</dbReference>
<dbReference type="Gene3D" id="3.40.47.10">
    <property type="match status" value="1"/>
</dbReference>
<dbReference type="STRING" id="869212.Turpa_3979"/>
<evidence type="ECO:0000313" key="3">
    <source>
        <dbReference type="EMBL" id="AFM14613.1"/>
    </source>
</evidence>
<evidence type="ECO:0000259" key="2">
    <source>
        <dbReference type="Pfam" id="PF22691"/>
    </source>
</evidence>
<dbReference type="NCBIfam" id="NF004936">
    <property type="entry name" value="PRK06289.1"/>
    <property type="match status" value="1"/>
</dbReference>
<accession>I4BBF6</accession>
<dbReference type="InterPro" id="IPR002155">
    <property type="entry name" value="Thiolase"/>
</dbReference>
<feature type="domain" description="Thiolase C-terminal" evidence="2">
    <location>
        <begin position="288"/>
        <end position="414"/>
    </location>
</feature>
<proteinExistence type="predicted"/>
<dbReference type="Proteomes" id="UP000006048">
    <property type="component" value="Chromosome"/>
</dbReference>
<dbReference type="EMBL" id="CP002959">
    <property type="protein sequence ID" value="AFM14613.1"/>
    <property type="molecule type" value="Genomic_DNA"/>
</dbReference>
<dbReference type="HOGENOM" id="CLU_035425_4_0_12"/>
<dbReference type="Pfam" id="PF00108">
    <property type="entry name" value="Thiolase_N"/>
    <property type="match status" value="1"/>
</dbReference>
<protein>
    <submittedName>
        <fullName evidence="3">Acetyl-CoA acetyltransferase</fullName>
    </submittedName>
</protein>
<dbReference type="OrthoDB" id="9785768at2"/>
<dbReference type="AlphaFoldDB" id="I4BBF6"/>
<evidence type="ECO:0000259" key="1">
    <source>
        <dbReference type="Pfam" id="PF00108"/>
    </source>
</evidence>
<dbReference type="InterPro" id="IPR055140">
    <property type="entry name" value="Thiolase_C_2"/>
</dbReference>
<reference evidence="3 4" key="1">
    <citation type="submission" date="2012-06" db="EMBL/GenBank/DDBJ databases">
        <title>The complete chromosome of genome of Turneriella parva DSM 21527.</title>
        <authorList>
            <consortium name="US DOE Joint Genome Institute (JGI-PGF)"/>
            <person name="Lucas S."/>
            <person name="Han J."/>
            <person name="Lapidus A."/>
            <person name="Bruce D."/>
            <person name="Goodwin L."/>
            <person name="Pitluck S."/>
            <person name="Peters L."/>
            <person name="Kyrpides N."/>
            <person name="Mavromatis K."/>
            <person name="Ivanova N."/>
            <person name="Mikhailova N."/>
            <person name="Chertkov O."/>
            <person name="Detter J.C."/>
            <person name="Tapia R."/>
            <person name="Han C."/>
            <person name="Land M."/>
            <person name="Hauser L."/>
            <person name="Markowitz V."/>
            <person name="Cheng J.-F."/>
            <person name="Hugenholtz P."/>
            <person name="Woyke T."/>
            <person name="Wu D."/>
            <person name="Gronow S."/>
            <person name="Wellnitz S."/>
            <person name="Brambilla E."/>
            <person name="Klenk H.-P."/>
            <person name="Eisen J.A."/>
        </authorList>
    </citation>
    <scope>NUCLEOTIDE SEQUENCE [LARGE SCALE GENOMIC DNA]</scope>
    <source>
        <strain evidence="4">ATCC BAA-1111 / DSM 21527 / NCTC 11395 / H</strain>
    </source>
</reference>
<dbReference type="InterPro" id="IPR016039">
    <property type="entry name" value="Thiolase-like"/>
</dbReference>
<keyword evidence="4" id="KW-1185">Reference proteome</keyword>
<evidence type="ECO:0000313" key="4">
    <source>
        <dbReference type="Proteomes" id="UP000006048"/>
    </source>
</evidence>
<dbReference type="RefSeq" id="WP_014805089.1">
    <property type="nucleotide sequence ID" value="NC_018020.1"/>
</dbReference>
<dbReference type="CDD" id="cd00829">
    <property type="entry name" value="SCP-x_thiolase"/>
    <property type="match status" value="1"/>
</dbReference>
<dbReference type="SUPFAM" id="SSF53901">
    <property type="entry name" value="Thiolase-like"/>
    <property type="match status" value="2"/>
</dbReference>
<gene>
    <name evidence="3" type="ordered locus">Turpa_3979</name>
</gene>
<dbReference type="PANTHER" id="PTHR42870">
    <property type="entry name" value="ACETYL-COA C-ACETYLTRANSFERASE"/>
    <property type="match status" value="1"/>
</dbReference>
<dbReference type="PIRSF" id="PIRSF000429">
    <property type="entry name" value="Ac-CoA_Ac_transf"/>
    <property type="match status" value="1"/>
</dbReference>
<dbReference type="GO" id="GO:0003988">
    <property type="term" value="F:acetyl-CoA C-acyltransferase activity"/>
    <property type="evidence" value="ECO:0007669"/>
    <property type="project" value="UniProtKB-ARBA"/>
</dbReference>
<sequence>MAKNKKVYILGGYQTDFARNWAKEGKTIQALMHEAMDGAFAATNIDPADVGSIHVGNFAGELYTMQGHLGAMTVNYSEKLRGVPTSRHEAACASGAISTLVARTEIEAGHYDLSMVVGIEMMKSVDSKTGGDFLGTAAWYDKEAKGVQFPFPKLFGRLGTVYEELYGLKYDHLAEISAINYENARKNPLAQTREWYMNKQHALSRGNFNMEVGGIIHITDCSQVTDGAAVTFLASEKFAKRYAKQHGLKLKNIPYIMGWGHATAPMLFDIKTEEAYAAKKEGGYILPHTRKAIVDAYKRAGIKGPKDLDLVETHDCFTTSEYAAIEHFGLTAPGEAYKAIDNGDIRIGGKLPFNPSGGLIGAGHPVGATGSRQLLDVYKQLTNTAGENQVEGAKIAAALNIGGSATTNVVHIVGVDKGK</sequence>